<dbReference type="OrthoDB" id="6103516at2759"/>
<comment type="caution">
    <text evidence="3">The sequence shown here is derived from an EMBL/GenBank/DDBJ whole genome shotgun (WGS) entry which is preliminary data.</text>
</comment>
<accession>A0A9D4G8U6</accession>
<name>A0A9D4G8U6_DREPO</name>
<keyword evidence="2" id="KW-1133">Transmembrane helix</keyword>
<proteinExistence type="predicted"/>
<dbReference type="Proteomes" id="UP000828390">
    <property type="component" value="Unassembled WGS sequence"/>
</dbReference>
<organism evidence="3 4">
    <name type="scientific">Dreissena polymorpha</name>
    <name type="common">Zebra mussel</name>
    <name type="synonym">Mytilus polymorpha</name>
    <dbReference type="NCBI Taxonomy" id="45954"/>
    <lineage>
        <taxon>Eukaryota</taxon>
        <taxon>Metazoa</taxon>
        <taxon>Spiralia</taxon>
        <taxon>Lophotrochozoa</taxon>
        <taxon>Mollusca</taxon>
        <taxon>Bivalvia</taxon>
        <taxon>Autobranchia</taxon>
        <taxon>Heteroconchia</taxon>
        <taxon>Euheterodonta</taxon>
        <taxon>Imparidentia</taxon>
        <taxon>Neoheterodontei</taxon>
        <taxon>Myida</taxon>
        <taxon>Dreissenoidea</taxon>
        <taxon>Dreissenidae</taxon>
        <taxon>Dreissena</taxon>
    </lineage>
</organism>
<dbReference type="AlphaFoldDB" id="A0A9D4G8U6"/>
<dbReference type="EMBL" id="JAIWYP010000006">
    <property type="protein sequence ID" value="KAH3812664.1"/>
    <property type="molecule type" value="Genomic_DNA"/>
</dbReference>
<keyword evidence="2" id="KW-0472">Membrane</keyword>
<evidence type="ECO:0000313" key="3">
    <source>
        <dbReference type="EMBL" id="KAH3812664.1"/>
    </source>
</evidence>
<reference evidence="3" key="1">
    <citation type="journal article" date="2019" name="bioRxiv">
        <title>The Genome of the Zebra Mussel, Dreissena polymorpha: A Resource for Invasive Species Research.</title>
        <authorList>
            <person name="McCartney M.A."/>
            <person name="Auch B."/>
            <person name="Kono T."/>
            <person name="Mallez S."/>
            <person name="Zhang Y."/>
            <person name="Obille A."/>
            <person name="Becker A."/>
            <person name="Abrahante J.E."/>
            <person name="Garbe J."/>
            <person name="Badalamenti J.P."/>
            <person name="Herman A."/>
            <person name="Mangelson H."/>
            <person name="Liachko I."/>
            <person name="Sullivan S."/>
            <person name="Sone E.D."/>
            <person name="Koren S."/>
            <person name="Silverstein K.A.T."/>
            <person name="Beckman K.B."/>
            <person name="Gohl D.M."/>
        </authorList>
    </citation>
    <scope>NUCLEOTIDE SEQUENCE</scope>
    <source>
        <strain evidence="3">Duluth1</strain>
        <tissue evidence="3">Whole animal</tissue>
    </source>
</reference>
<evidence type="ECO:0000256" key="2">
    <source>
        <dbReference type="SAM" id="Phobius"/>
    </source>
</evidence>
<keyword evidence="2" id="KW-0812">Transmembrane</keyword>
<sequence length="229" mass="24833">MCPSIPDMDSRPPFSVIGIAAGLSVFVPIACVAIFHILRVCRRRRRSATEVLVSGTSSSGSCDQADLPPSYSFLFGDTARSTREIEFRSQNSDTGQSNASLRASGTHLSSGTDSEAYSSIQRGATVQGIHKNQSVISLSPDALPAVPAAAEPGPRRQFEAGRSRFPNMHISILSRPESQESRDVTRPQTPDLSYARTPPPEYKDAVVTLGSGEINTKYIRDAKEREELH</sequence>
<feature type="region of interest" description="Disordered" evidence="1">
    <location>
        <begin position="172"/>
        <end position="204"/>
    </location>
</feature>
<protein>
    <submittedName>
        <fullName evidence="3">Uncharacterized protein</fullName>
    </submittedName>
</protein>
<reference evidence="3" key="2">
    <citation type="submission" date="2020-11" db="EMBL/GenBank/DDBJ databases">
        <authorList>
            <person name="McCartney M.A."/>
            <person name="Auch B."/>
            <person name="Kono T."/>
            <person name="Mallez S."/>
            <person name="Becker A."/>
            <person name="Gohl D.M."/>
            <person name="Silverstein K.A.T."/>
            <person name="Koren S."/>
            <person name="Bechman K.B."/>
            <person name="Herman A."/>
            <person name="Abrahante J.E."/>
            <person name="Garbe J."/>
        </authorList>
    </citation>
    <scope>NUCLEOTIDE SEQUENCE</scope>
    <source>
        <strain evidence="3">Duluth1</strain>
        <tissue evidence="3">Whole animal</tissue>
    </source>
</reference>
<evidence type="ECO:0000313" key="4">
    <source>
        <dbReference type="Proteomes" id="UP000828390"/>
    </source>
</evidence>
<gene>
    <name evidence="3" type="ORF">DPMN_141101</name>
</gene>
<keyword evidence="4" id="KW-1185">Reference proteome</keyword>
<evidence type="ECO:0000256" key="1">
    <source>
        <dbReference type="SAM" id="MobiDB-lite"/>
    </source>
</evidence>
<feature type="transmembrane region" description="Helical" evidence="2">
    <location>
        <begin position="14"/>
        <end position="38"/>
    </location>
</feature>
<feature type="region of interest" description="Disordered" evidence="1">
    <location>
        <begin position="88"/>
        <end position="114"/>
    </location>
</feature>